<keyword evidence="2" id="KW-1185">Reference proteome</keyword>
<reference evidence="1" key="1">
    <citation type="submission" date="2021-06" db="EMBL/GenBank/DDBJ databases">
        <title>Comparative genomics, transcriptomics and evolutionary studies reveal genomic signatures of adaptation to plant cell wall in hemibiotrophic fungi.</title>
        <authorList>
            <consortium name="DOE Joint Genome Institute"/>
            <person name="Baroncelli R."/>
            <person name="Diaz J.F."/>
            <person name="Benocci T."/>
            <person name="Peng M."/>
            <person name="Battaglia E."/>
            <person name="Haridas S."/>
            <person name="Andreopoulos W."/>
            <person name="Labutti K."/>
            <person name="Pangilinan J."/>
            <person name="Floch G.L."/>
            <person name="Makela M.R."/>
            <person name="Henrissat B."/>
            <person name="Grigoriev I.V."/>
            <person name="Crouch J.A."/>
            <person name="De Vries R.P."/>
            <person name="Sukno S.A."/>
            <person name="Thon M.R."/>
        </authorList>
    </citation>
    <scope>NUCLEOTIDE SEQUENCE</scope>
    <source>
        <strain evidence="1">CBS 125086</strain>
    </source>
</reference>
<sequence length="194" mass="21395">MHHVRAIRSPTIIPSNVQVGAGRLVQSRRVLISGEEEEEEREEEEKGTNKSQLLVRVLVPCSGCRRSLGNPRPLTGGRREFRARVRQRPCGELGWDQGWVPRICPRNTLTTVRGPPGTPPGCIDYWRPRLPKTGCFPPIMRSLSSGKLFARPFHCVGFAGAPAPLGRAYATLAKGKGRRGGGRGRGRHECICGR</sequence>
<name>A0AAD8PVX8_9PEZI</name>
<dbReference type="EMBL" id="JAHLJV010000047">
    <property type="protein sequence ID" value="KAK1585181.1"/>
    <property type="molecule type" value="Genomic_DNA"/>
</dbReference>
<protein>
    <submittedName>
        <fullName evidence="1">Uncharacterized protein</fullName>
    </submittedName>
</protein>
<evidence type="ECO:0000313" key="1">
    <source>
        <dbReference type="EMBL" id="KAK1585181.1"/>
    </source>
</evidence>
<comment type="caution">
    <text evidence="1">The sequence shown here is derived from an EMBL/GenBank/DDBJ whole genome shotgun (WGS) entry which is preliminary data.</text>
</comment>
<proteinExistence type="predicted"/>
<dbReference type="Proteomes" id="UP001230504">
    <property type="component" value="Unassembled WGS sequence"/>
</dbReference>
<dbReference type="GeneID" id="85436319"/>
<dbReference type="RefSeq" id="XP_060412225.1">
    <property type="nucleotide sequence ID" value="XM_060552079.1"/>
</dbReference>
<accession>A0AAD8PVX8</accession>
<gene>
    <name evidence="1" type="ORF">LY79DRAFT_276801</name>
</gene>
<evidence type="ECO:0000313" key="2">
    <source>
        <dbReference type="Proteomes" id="UP001230504"/>
    </source>
</evidence>
<dbReference type="AlphaFoldDB" id="A0AAD8PVX8"/>
<organism evidence="1 2">
    <name type="scientific">Colletotrichum navitas</name>
    <dbReference type="NCBI Taxonomy" id="681940"/>
    <lineage>
        <taxon>Eukaryota</taxon>
        <taxon>Fungi</taxon>
        <taxon>Dikarya</taxon>
        <taxon>Ascomycota</taxon>
        <taxon>Pezizomycotina</taxon>
        <taxon>Sordariomycetes</taxon>
        <taxon>Hypocreomycetidae</taxon>
        <taxon>Glomerellales</taxon>
        <taxon>Glomerellaceae</taxon>
        <taxon>Colletotrichum</taxon>
        <taxon>Colletotrichum graminicola species complex</taxon>
    </lineage>
</organism>